<comment type="caution">
    <text evidence="1">The sequence shown here is derived from an EMBL/GenBank/DDBJ whole genome shotgun (WGS) entry which is preliminary data.</text>
</comment>
<dbReference type="OrthoDB" id="10519664at2759"/>
<dbReference type="Proteomes" id="UP000746747">
    <property type="component" value="Unassembled WGS sequence"/>
</dbReference>
<accession>A0A8J2M549</accession>
<name>A0A8J2M549_9BILA</name>
<evidence type="ECO:0000313" key="2">
    <source>
        <dbReference type="Proteomes" id="UP000746747"/>
    </source>
</evidence>
<sequence length="189" mass="21266">MNRLQTLSHSATTIFAYGTAAQCPSAQFERCTISVTRLFHLWPQPGVSSKETVEYDQRPPAVVSAVLPLPIPVTFTTTAILISCCRATTRRRQMKRWCGTTDINCSGVVYECLFGRSGGRYRDERDQKMTSFYGFNYSNKLVALFRSISNFAVDKTYKFRASEPCTSTFWVGVSELLDSIIQVQVKPTS</sequence>
<dbReference type="AlphaFoldDB" id="A0A8J2M549"/>
<evidence type="ECO:0000313" key="1">
    <source>
        <dbReference type="EMBL" id="CAG9535401.1"/>
    </source>
</evidence>
<protein>
    <submittedName>
        <fullName evidence="1">Uncharacterized protein</fullName>
    </submittedName>
</protein>
<organism evidence="1 2">
    <name type="scientific">Cercopithifilaria johnstoni</name>
    <dbReference type="NCBI Taxonomy" id="2874296"/>
    <lineage>
        <taxon>Eukaryota</taxon>
        <taxon>Metazoa</taxon>
        <taxon>Ecdysozoa</taxon>
        <taxon>Nematoda</taxon>
        <taxon>Chromadorea</taxon>
        <taxon>Rhabditida</taxon>
        <taxon>Spirurina</taxon>
        <taxon>Spiruromorpha</taxon>
        <taxon>Filarioidea</taxon>
        <taxon>Onchocercidae</taxon>
        <taxon>Cercopithifilaria</taxon>
    </lineage>
</organism>
<proteinExistence type="predicted"/>
<dbReference type="EMBL" id="CAKAEH010001373">
    <property type="protein sequence ID" value="CAG9535401.1"/>
    <property type="molecule type" value="Genomic_DNA"/>
</dbReference>
<reference evidence="1" key="1">
    <citation type="submission" date="2021-09" db="EMBL/GenBank/DDBJ databases">
        <authorList>
            <consortium name="Pathogen Informatics"/>
        </authorList>
    </citation>
    <scope>NUCLEOTIDE SEQUENCE</scope>
</reference>
<keyword evidence="2" id="KW-1185">Reference proteome</keyword>
<gene>
    <name evidence="1" type="ORF">CJOHNSTONI_LOCUS5435</name>
</gene>